<organism evidence="2 3">
    <name type="scientific">Alicyclobacillus fodiniaquatilis</name>
    <dbReference type="NCBI Taxonomy" id="1661150"/>
    <lineage>
        <taxon>Bacteria</taxon>
        <taxon>Bacillati</taxon>
        <taxon>Bacillota</taxon>
        <taxon>Bacilli</taxon>
        <taxon>Bacillales</taxon>
        <taxon>Alicyclobacillaceae</taxon>
        <taxon>Alicyclobacillus</taxon>
    </lineage>
</organism>
<feature type="domain" description="Glyoxalase/fosfomycin resistance/dioxygenase" evidence="1">
    <location>
        <begin position="6"/>
        <end position="125"/>
    </location>
</feature>
<dbReference type="PANTHER" id="PTHR36503:SF2">
    <property type="entry name" value="BLR2408 PROTEIN"/>
    <property type="match status" value="1"/>
</dbReference>
<dbReference type="Proteomes" id="UP001597079">
    <property type="component" value="Unassembled WGS sequence"/>
</dbReference>
<dbReference type="Pfam" id="PF00903">
    <property type="entry name" value="Glyoxalase"/>
    <property type="match status" value="1"/>
</dbReference>
<evidence type="ECO:0000313" key="3">
    <source>
        <dbReference type="Proteomes" id="UP001597079"/>
    </source>
</evidence>
<reference evidence="3" key="1">
    <citation type="journal article" date="2019" name="Int. J. Syst. Evol. Microbiol.">
        <title>The Global Catalogue of Microorganisms (GCM) 10K type strain sequencing project: providing services to taxonomists for standard genome sequencing and annotation.</title>
        <authorList>
            <consortium name="The Broad Institute Genomics Platform"/>
            <consortium name="The Broad Institute Genome Sequencing Center for Infectious Disease"/>
            <person name="Wu L."/>
            <person name="Ma J."/>
        </authorList>
    </citation>
    <scope>NUCLEOTIDE SEQUENCE [LARGE SCALE GENOMIC DNA]</scope>
    <source>
        <strain evidence="3">CGMCC 1.12286</strain>
    </source>
</reference>
<accession>A0ABW4JJN1</accession>
<dbReference type="SUPFAM" id="SSF54593">
    <property type="entry name" value="Glyoxalase/Bleomycin resistance protein/Dihydroxybiphenyl dioxygenase"/>
    <property type="match status" value="1"/>
</dbReference>
<comment type="caution">
    <text evidence="2">The sequence shown here is derived from an EMBL/GenBank/DDBJ whole genome shotgun (WGS) entry which is preliminary data.</text>
</comment>
<gene>
    <name evidence="2" type="ORF">ACFSB2_17915</name>
</gene>
<dbReference type="RefSeq" id="WP_377944477.1">
    <property type="nucleotide sequence ID" value="NZ_JBHUCX010000073.1"/>
</dbReference>
<keyword evidence="3" id="KW-1185">Reference proteome</keyword>
<name>A0ABW4JJN1_9BACL</name>
<protein>
    <submittedName>
        <fullName evidence="2">VOC family protein</fullName>
    </submittedName>
</protein>
<dbReference type="Gene3D" id="3.10.180.10">
    <property type="entry name" value="2,3-Dihydroxybiphenyl 1,2-Dioxygenase, domain 1"/>
    <property type="match status" value="1"/>
</dbReference>
<sequence>MANQMWINLPVSDLEKSKAFFAQIGFSLSAGPGNISDNACLVIGDENVGVMLFPESTFKKFTGKEIANTAKGTEVLFTIGADSREEVDEMVNKVVKAGGRIYGKPHDQGWMYGAGFADLDGHLWNVLYMDMDKMTTG</sequence>
<dbReference type="EMBL" id="JBHUCX010000073">
    <property type="protein sequence ID" value="MFD1676572.1"/>
    <property type="molecule type" value="Genomic_DNA"/>
</dbReference>
<dbReference type="InterPro" id="IPR029068">
    <property type="entry name" value="Glyas_Bleomycin-R_OHBP_Dase"/>
</dbReference>
<dbReference type="PANTHER" id="PTHR36503">
    <property type="entry name" value="BLR2520 PROTEIN"/>
    <property type="match status" value="1"/>
</dbReference>
<evidence type="ECO:0000259" key="1">
    <source>
        <dbReference type="Pfam" id="PF00903"/>
    </source>
</evidence>
<proteinExistence type="predicted"/>
<evidence type="ECO:0000313" key="2">
    <source>
        <dbReference type="EMBL" id="MFD1676572.1"/>
    </source>
</evidence>
<dbReference type="InterPro" id="IPR004360">
    <property type="entry name" value="Glyas_Fos-R_dOase_dom"/>
</dbReference>